<dbReference type="EMBL" id="CP093346">
    <property type="protein sequence ID" value="WOG95692.1"/>
    <property type="molecule type" value="Genomic_DNA"/>
</dbReference>
<gene>
    <name evidence="1" type="ORF">DCAR_0415019</name>
</gene>
<dbReference type="Gramene" id="KZM96941">
    <property type="protein sequence ID" value="KZM96941"/>
    <property type="gene ID" value="DCAR_015697"/>
</dbReference>
<name>A0A165A5D1_DAUCS</name>
<keyword evidence="2" id="KW-1185">Reference proteome</keyword>
<protein>
    <submittedName>
        <fullName evidence="1">Uncharacterized protein</fullName>
    </submittedName>
</protein>
<sequence>MDVTDLALDETTNFNIPEQAPEPPSLSLVDPNAKPEVKVKAGQFFGGRPTESDSLILNSNLATEMATDETKEPISTEDAQETIPPTLETLISKEPIMVQPLAAAFLLHEDPLPTSEYTLVIEDTLISEAVIPETDPAIVVEPSIEAKTPIPEPSSPILQETLISYKPTPDSSIAEETISAEQHFVANTETLIPEPAVLAPEASSLPTWEQVFLEAERKNKNVQLV</sequence>
<reference evidence="1" key="2">
    <citation type="submission" date="2022-03" db="EMBL/GenBank/DDBJ databases">
        <title>Draft title - Genomic analysis of global carrot germplasm unveils the trajectory of domestication and the origin of high carotenoid orange carrot.</title>
        <authorList>
            <person name="Iorizzo M."/>
            <person name="Ellison S."/>
            <person name="Senalik D."/>
            <person name="Macko-Podgorni A."/>
            <person name="Grzebelus D."/>
            <person name="Bostan H."/>
            <person name="Rolling W."/>
            <person name="Curaba J."/>
            <person name="Simon P."/>
        </authorList>
    </citation>
    <scope>NUCLEOTIDE SEQUENCE</scope>
    <source>
        <tissue evidence="1">Leaf</tissue>
    </source>
</reference>
<dbReference type="Proteomes" id="UP000077755">
    <property type="component" value="Chromosome 4"/>
</dbReference>
<evidence type="ECO:0000313" key="2">
    <source>
        <dbReference type="Proteomes" id="UP000077755"/>
    </source>
</evidence>
<dbReference type="AlphaFoldDB" id="A0A165A5D1"/>
<reference evidence="1" key="1">
    <citation type="journal article" date="2016" name="Nat. Genet.">
        <title>A high-quality carrot genome assembly provides new insights into carotenoid accumulation and asterid genome evolution.</title>
        <authorList>
            <person name="Iorizzo M."/>
            <person name="Ellison S."/>
            <person name="Senalik D."/>
            <person name="Zeng P."/>
            <person name="Satapoomin P."/>
            <person name="Huang J."/>
            <person name="Bowman M."/>
            <person name="Iovene M."/>
            <person name="Sanseverino W."/>
            <person name="Cavagnaro P."/>
            <person name="Yildiz M."/>
            <person name="Macko-Podgorni A."/>
            <person name="Moranska E."/>
            <person name="Grzebelus E."/>
            <person name="Grzebelus D."/>
            <person name="Ashrafi H."/>
            <person name="Zheng Z."/>
            <person name="Cheng S."/>
            <person name="Spooner D."/>
            <person name="Van Deynze A."/>
            <person name="Simon P."/>
        </authorList>
    </citation>
    <scope>NUCLEOTIDE SEQUENCE</scope>
    <source>
        <tissue evidence="1">Leaf</tissue>
    </source>
</reference>
<evidence type="ECO:0000313" key="1">
    <source>
        <dbReference type="EMBL" id="WOG95692.1"/>
    </source>
</evidence>
<organism evidence="1 2">
    <name type="scientific">Daucus carota subsp. sativus</name>
    <name type="common">Carrot</name>
    <dbReference type="NCBI Taxonomy" id="79200"/>
    <lineage>
        <taxon>Eukaryota</taxon>
        <taxon>Viridiplantae</taxon>
        <taxon>Streptophyta</taxon>
        <taxon>Embryophyta</taxon>
        <taxon>Tracheophyta</taxon>
        <taxon>Spermatophyta</taxon>
        <taxon>Magnoliopsida</taxon>
        <taxon>eudicotyledons</taxon>
        <taxon>Gunneridae</taxon>
        <taxon>Pentapetalae</taxon>
        <taxon>asterids</taxon>
        <taxon>campanulids</taxon>
        <taxon>Apiales</taxon>
        <taxon>Apiaceae</taxon>
        <taxon>Apioideae</taxon>
        <taxon>Scandiceae</taxon>
        <taxon>Daucinae</taxon>
        <taxon>Daucus</taxon>
        <taxon>Daucus sect. Daucus</taxon>
    </lineage>
</organism>
<proteinExistence type="predicted"/>
<accession>A0A165A5D1</accession>